<organism evidence="1 2">
    <name type="scientific">Paenibacillus cookii</name>
    <dbReference type="NCBI Taxonomy" id="157839"/>
    <lineage>
        <taxon>Bacteria</taxon>
        <taxon>Bacillati</taxon>
        <taxon>Bacillota</taxon>
        <taxon>Bacilli</taxon>
        <taxon>Bacillales</taxon>
        <taxon>Paenibacillaceae</taxon>
        <taxon>Paenibacillus</taxon>
    </lineage>
</organism>
<evidence type="ECO:0000313" key="1">
    <source>
        <dbReference type="EMBL" id="GIO68590.1"/>
    </source>
</evidence>
<name>A0ABQ4LZ83_9BACL</name>
<dbReference type="RefSeq" id="WP_246537026.1">
    <property type="nucleotide sequence ID" value="NZ_BORW01000019.1"/>
</dbReference>
<dbReference type="Proteomes" id="UP000680638">
    <property type="component" value="Unassembled WGS sequence"/>
</dbReference>
<proteinExistence type="predicted"/>
<dbReference type="InterPro" id="IPR056298">
    <property type="entry name" value="AlkZ-rel"/>
</dbReference>
<protein>
    <submittedName>
        <fullName evidence="1">Uncharacterized protein</fullName>
    </submittedName>
</protein>
<comment type="caution">
    <text evidence="1">The sequence shown here is derived from an EMBL/GenBank/DDBJ whole genome shotgun (WGS) entry which is preliminary data.</text>
</comment>
<gene>
    <name evidence="1" type="ORF">J21TS3_34110</name>
</gene>
<keyword evidence="2" id="KW-1185">Reference proteome</keyword>
<evidence type="ECO:0000313" key="2">
    <source>
        <dbReference type="Proteomes" id="UP000680638"/>
    </source>
</evidence>
<dbReference type="EMBL" id="BORW01000019">
    <property type="protein sequence ID" value="GIO68590.1"/>
    <property type="molecule type" value="Genomic_DNA"/>
</dbReference>
<dbReference type="Pfam" id="PF24741">
    <property type="entry name" value="AlkZ-rel"/>
    <property type="match status" value="1"/>
</dbReference>
<sequence>MDEKMQTGTMVNNYDEAVKLIEELGILPLASLIPDYPSLESVTPQTSWHSDTEQDPWKWRVRFPAEGKAAYGKFMKKKAVLVSPDWFPLVFNALRLGPSAEACYRDGLLSQAAWELYRLIEIEQGIDTRALRERAFMKAKEDKKAFDRAVVELQDALFIVISGVQAKVNADGEKNGWNSTAYETTTHWMNQNGIAESRLSQKESRAELIRRLQVRCSGKALAFFEKIFRA</sequence>
<accession>A0ABQ4LZ83</accession>
<reference evidence="1 2" key="1">
    <citation type="submission" date="2021-03" db="EMBL/GenBank/DDBJ databases">
        <title>Antimicrobial resistance genes in bacteria isolated from Japanese honey, and their potential for conferring macrolide and lincosamide resistance in the American foulbrood pathogen Paenibacillus larvae.</title>
        <authorList>
            <person name="Okamoto M."/>
            <person name="Kumagai M."/>
            <person name="Kanamori H."/>
            <person name="Takamatsu D."/>
        </authorList>
    </citation>
    <scope>NUCLEOTIDE SEQUENCE [LARGE SCALE GENOMIC DNA]</scope>
    <source>
        <strain evidence="1 2">J21TS3</strain>
    </source>
</reference>